<evidence type="ECO:0000313" key="3">
    <source>
        <dbReference type="Proteomes" id="UP000269793"/>
    </source>
</evidence>
<dbReference type="OrthoDB" id="3366471at2759"/>
<reference evidence="2 3" key="1">
    <citation type="submission" date="2018-10" db="EMBL/GenBank/DDBJ databases">
        <title>Complete genome sequence of Malassezia restricta CBS 7877.</title>
        <authorList>
            <person name="Morand S.C."/>
            <person name="Bertignac M."/>
            <person name="Iltis A."/>
            <person name="Kolder I."/>
            <person name="Pirovano W."/>
            <person name="Jourdain R."/>
            <person name="Clavaud C."/>
        </authorList>
    </citation>
    <scope>NUCLEOTIDE SEQUENCE [LARGE SCALE GENOMIC DNA]</scope>
    <source>
        <strain evidence="2 3">CBS 7877</strain>
    </source>
</reference>
<feature type="region of interest" description="Disordered" evidence="1">
    <location>
        <begin position="1"/>
        <end position="55"/>
    </location>
</feature>
<feature type="region of interest" description="Disordered" evidence="1">
    <location>
        <begin position="91"/>
        <end position="119"/>
    </location>
</feature>
<feature type="region of interest" description="Disordered" evidence="1">
    <location>
        <begin position="378"/>
        <end position="403"/>
    </location>
</feature>
<feature type="compositionally biased region" description="Basic and acidic residues" evidence="1">
    <location>
        <begin position="194"/>
        <end position="220"/>
    </location>
</feature>
<proteinExistence type="predicted"/>
<dbReference type="EMBL" id="CP033148">
    <property type="protein sequence ID" value="AYO41283.1"/>
    <property type="molecule type" value="Genomic_DNA"/>
</dbReference>
<evidence type="ECO:0000256" key="1">
    <source>
        <dbReference type="SAM" id="MobiDB-lite"/>
    </source>
</evidence>
<feature type="compositionally biased region" description="Low complexity" evidence="1">
    <location>
        <begin position="20"/>
        <end position="36"/>
    </location>
</feature>
<feature type="compositionally biased region" description="Basic and acidic residues" evidence="1">
    <location>
        <begin position="243"/>
        <end position="252"/>
    </location>
</feature>
<keyword evidence="3" id="KW-1185">Reference proteome</keyword>
<feature type="region of interest" description="Disordered" evidence="1">
    <location>
        <begin position="140"/>
        <end position="278"/>
    </location>
</feature>
<feature type="compositionally biased region" description="Basic residues" evidence="1">
    <location>
        <begin position="221"/>
        <end position="230"/>
    </location>
</feature>
<protein>
    <submittedName>
        <fullName evidence="2">Uncharacterized protein</fullName>
    </submittedName>
</protein>
<feature type="compositionally biased region" description="Basic and acidic residues" evidence="1">
    <location>
        <begin position="381"/>
        <end position="403"/>
    </location>
</feature>
<dbReference type="STRING" id="425264.A0A3G2RZR8"/>
<name>A0A3G2RZR8_MALR7</name>
<dbReference type="Proteomes" id="UP000269793">
    <property type="component" value="Chromosome I"/>
</dbReference>
<sequence>MLSHPPSPAFDGVMPKLGYSPGHSESLSGSPSSVTSAISCASLRRGDTADTEDEPEMELEAVDEAEELDLNNHTLSSLNLDDKRVPTSVTESMDMYPVPPNPVSVRSKKEDEKAALSSRESIQLRKGRVFELAANANEISRPAVDHDSPVTSSHEWEGEIMEPPPPQPNLHPHETVPAIPSPLCVSYEPGENPSKSDSRRVLGVSDSEHRNDAGRRESTPARRRSRRLSRGRQPLKSALSSSEDEKQGESRKKNGKKHSVRFCNGPPEERRTHSPVDYDRKAHPVHSRLCSEDLRELRDLNMPIDLLQSRCQCTGEPDQQSMASPKDNTLSSLPKYDLWHTVAMQGRSASTEPTPPACPTASNAWEYMDEAAKCNEATSFRQKDATQRTSRSLDQHDPLDDLNAMHRERARTPSFYGTSAHPSSAAGSTLASSIAARFGLYKPPPPLPGMERSVPALSEASKSTSNLVPRVSARSVSAQSTPQKRQSRSLSPHTDTKCPIGELGSYGSEYDMMNI</sequence>
<feature type="compositionally biased region" description="Polar residues" evidence="1">
    <location>
        <begin position="474"/>
        <end position="493"/>
    </location>
</feature>
<dbReference type="VEuPathDB" id="FungiDB:DNF11_0333"/>
<feature type="region of interest" description="Disordered" evidence="1">
    <location>
        <begin position="449"/>
        <end position="503"/>
    </location>
</feature>
<feature type="compositionally biased region" description="Basic and acidic residues" evidence="1">
    <location>
        <begin position="267"/>
        <end position="278"/>
    </location>
</feature>
<evidence type="ECO:0000313" key="2">
    <source>
        <dbReference type="EMBL" id="AYO41283.1"/>
    </source>
</evidence>
<organism evidence="2 3">
    <name type="scientific">Malassezia restricta (strain ATCC 96810 / NBRC 103918 / CBS 7877)</name>
    <name type="common">Seborrheic dermatitis infection agent</name>
    <dbReference type="NCBI Taxonomy" id="425264"/>
    <lineage>
        <taxon>Eukaryota</taxon>
        <taxon>Fungi</taxon>
        <taxon>Dikarya</taxon>
        <taxon>Basidiomycota</taxon>
        <taxon>Ustilaginomycotina</taxon>
        <taxon>Malasseziomycetes</taxon>
        <taxon>Malasseziales</taxon>
        <taxon>Malasseziaceae</taxon>
        <taxon>Malassezia</taxon>
    </lineage>
</organism>
<gene>
    <name evidence="2" type="ORF">DNF11_0333</name>
</gene>
<dbReference type="AlphaFoldDB" id="A0A3G2RZR8"/>
<accession>A0A3G2RZR8</accession>